<organism evidence="10 11">
    <name type="scientific">Occallatibacter riparius</name>
    <dbReference type="NCBI Taxonomy" id="1002689"/>
    <lineage>
        <taxon>Bacteria</taxon>
        <taxon>Pseudomonadati</taxon>
        <taxon>Acidobacteriota</taxon>
        <taxon>Terriglobia</taxon>
        <taxon>Terriglobales</taxon>
        <taxon>Acidobacteriaceae</taxon>
        <taxon>Occallatibacter</taxon>
    </lineage>
</organism>
<evidence type="ECO:0000256" key="5">
    <source>
        <dbReference type="ARBA" id="ARBA00022777"/>
    </source>
</evidence>
<dbReference type="Proteomes" id="UP001059380">
    <property type="component" value="Chromosome"/>
</dbReference>
<dbReference type="InterPro" id="IPR029016">
    <property type="entry name" value="GAF-like_dom_sf"/>
</dbReference>
<dbReference type="Pfam" id="PF00072">
    <property type="entry name" value="Response_reg"/>
    <property type="match status" value="1"/>
</dbReference>
<dbReference type="SMART" id="SM00448">
    <property type="entry name" value="REC"/>
    <property type="match status" value="1"/>
</dbReference>
<dbReference type="EC" id="2.7.13.3" evidence="2"/>
<dbReference type="SMART" id="SM00091">
    <property type="entry name" value="PAS"/>
    <property type="match status" value="2"/>
</dbReference>
<dbReference type="PROSITE" id="PS50109">
    <property type="entry name" value="HIS_KIN"/>
    <property type="match status" value="2"/>
</dbReference>
<dbReference type="InterPro" id="IPR036890">
    <property type="entry name" value="HATPase_C_sf"/>
</dbReference>
<dbReference type="InterPro" id="IPR003661">
    <property type="entry name" value="HisK_dim/P_dom"/>
</dbReference>
<keyword evidence="10" id="KW-0547">Nucleotide-binding</keyword>
<dbReference type="SUPFAM" id="SSF55781">
    <property type="entry name" value="GAF domain-like"/>
    <property type="match status" value="1"/>
</dbReference>
<dbReference type="Gene3D" id="3.30.450.40">
    <property type="match status" value="1"/>
</dbReference>
<dbReference type="RefSeq" id="WP_260791565.1">
    <property type="nucleotide sequence ID" value="NZ_CP093313.1"/>
</dbReference>
<dbReference type="InterPro" id="IPR000014">
    <property type="entry name" value="PAS"/>
</dbReference>
<dbReference type="AlphaFoldDB" id="A0A9J7BMF7"/>
<dbReference type="CDD" id="cd00130">
    <property type="entry name" value="PAS"/>
    <property type="match status" value="1"/>
</dbReference>
<dbReference type="InterPro" id="IPR011006">
    <property type="entry name" value="CheY-like_superfamily"/>
</dbReference>
<keyword evidence="10" id="KW-0067">ATP-binding</keyword>
<dbReference type="SUPFAM" id="SSF52172">
    <property type="entry name" value="CheY-like"/>
    <property type="match status" value="1"/>
</dbReference>
<dbReference type="FunFam" id="3.30.565.10:FF:000006">
    <property type="entry name" value="Sensor histidine kinase WalK"/>
    <property type="match status" value="1"/>
</dbReference>
<dbReference type="Gene3D" id="3.30.565.10">
    <property type="entry name" value="Histidine kinase-like ATPase, C-terminal domain"/>
    <property type="match status" value="2"/>
</dbReference>
<accession>A0A9J7BMF7</accession>
<evidence type="ECO:0000256" key="6">
    <source>
        <dbReference type="PROSITE-ProRule" id="PRU00169"/>
    </source>
</evidence>
<proteinExistence type="predicted"/>
<protein>
    <recommendedName>
        <fullName evidence="2">histidine kinase</fullName>
        <ecNumber evidence="2">2.7.13.3</ecNumber>
    </recommendedName>
</protein>
<dbReference type="Pfam" id="PF08448">
    <property type="entry name" value="PAS_4"/>
    <property type="match status" value="1"/>
</dbReference>
<dbReference type="SUPFAM" id="SSF55785">
    <property type="entry name" value="PYP-like sensor domain (PAS domain)"/>
    <property type="match status" value="2"/>
</dbReference>
<evidence type="ECO:0000256" key="1">
    <source>
        <dbReference type="ARBA" id="ARBA00000085"/>
    </source>
</evidence>
<dbReference type="InterPro" id="IPR035965">
    <property type="entry name" value="PAS-like_dom_sf"/>
</dbReference>
<keyword evidence="11" id="KW-1185">Reference proteome</keyword>
<evidence type="ECO:0000256" key="2">
    <source>
        <dbReference type="ARBA" id="ARBA00012438"/>
    </source>
</evidence>
<keyword evidence="5" id="KW-0418">Kinase</keyword>
<dbReference type="Gene3D" id="3.40.50.2300">
    <property type="match status" value="1"/>
</dbReference>
<reference evidence="10" key="1">
    <citation type="submission" date="2021-04" db="EMBL/GenBank/DDBJ databases">
        <title>Phylogenetic analysis of Acidobacteriaceae.</title>
        <authorList>
            <person name="Qiu L."/>
            <person name="Zhang Q."/>
        </authorList>
    </citation>
    <scope>NUCLEOTIDE SEQUENCE</scope>
    <source>
        <strain evidence="10">DSM 25168</strain>
    </source>
</reference>
<dbReference type="Gene3D" id="3.30.450.20">
    <property type="entry name" value="PAS domain"/>
    <property type="match status" value="2"/>
</dbReference>
<feature type="domain" description="Histidine kinase" evidence="7">
    <location>
        <begin position="878"/>
        <end position="1093"/>
    </location>
</feature>
<feature type="modified residue" description="4-aspartylphosphate" evidence="6">
    <location>
        <position position="666"/>
    </location>
</feature>
<dbReference type="PANTHER" id="PTHR43547">
    <property type="entry name" value="TWO-COMPONENT HISTIDINE KINASE"/>
    <property type="match status" value="1"/>
</dbReference>
<evidence type="ECO:0000259" key="9">
    <source>
        <dbReference type="PROSITE" id="PS50112"/>
    </source>
</evidence>
<keyword evidence="4" id="KW-0808">Transferase</keyword>
<evidence type="ECO:0000313" key="10">
    <source>
        <dbReference type="EMBL" id="UWZ82381.1"/>
    </source>
</evidence>
<dbReference type="CDD" id="cd17574">
    <property type="entry name" value="REC_OmpR"/>
    <property type="match status" value="1"/>
</dbReference>
<dbReference type="InterPro" id="IPR005467">
    <property type="entry name" value="His_kinase_dom"/>
</dbReference>
<evidence type="ECO:0000259" key="8">
    <source>
        <dbReference type="PROSITE" id="PS50110"/>
    </source>
</evidence>
<evidence type="ECO:0000313" key="11">
    <source>
        <dbReference type="Proteomes" id="UP001059380"/>
    </source>
</evidence>
<dbReference type="InterPro" id="IPR036097">
    <property type="entry name" value="HisK_dim/P_sf"/>
</dbReference>
<sequence>MARLMRELDWRNTELGDPDQWPRSLRVAVRLLLGSGYPMYIAWGPGFIQFYNDAYRPILGKLKHPAALGIGTPDTFPELWEFIGPMFRRVLQTGQETTLLGQALFLNRDGYMEECYYDFSYSPIPSDDLGEVGGVFVTCSEVTGQVFEQRRLKTVRDLGSSDPQARTAEEVCRAAGGVLAENQLDIPFAAIYLVDERVGVATLQAVTGAAAGGPICPETLSLAEDAPWPVRSALEATAVQHVPDLKSRFAQVPAGPWPETPNEAVVIPFSSGSVNPVGFIVIGVNARKQFDDAMEQFLARCAQVISGRLANARALEDARRRAESLAELDRAKTVFFSNISHEFRTPLTLIASPLEDLASSASMSAADLERIDLAQRNVIRLQRLVNNLLDFSRIEAGRVAATFEPLDLALMTKELASGFQSTFDKAGLALVIKAPPLSEPIYVDREMWEKTVLNLISNAFKFTLSGSVTVELAENAESVELRVTDTGVGIPASELSKVFQRFHRIENTPGRSYEGTGIGLALVHELVKIHGGVIEVTSAEGEGSHFIVRLRKGAQHLDSEKIKSAPPKALVSTRLDGFVMEALRWIEESGSSDAAVALPVTDALLGDAAALPQEKRHRLLVVDDNADMRFYLTRLLEPSFHVETAGNGAEALGKMQRGRPDLVLTDVMMPVMDGYALLNSIRSTPEITRMPVIMLSARAGAELELEGREAGADDYITKPFSARELVARVRSALKIAEVRASSEEAVRASENRAREVLERTTDAVFVLDRDWRFTYLNPNAVELIANGRDLIGKTVWSEFPGAVGSEFWHQYHRVMLENVSVDFQEYYPEPLDKWFEVHAYPTEAGIAVFFRDITAKLKAETALRQSEKLAAVGRMASSIAHEINNPLEAITNLLYLIESDQNMEARTREFLTAAQSELNRVSHIATQTLSFHRNSANPTPVRPAELVGSVLSLFSTRLSHPDLRIKRQSRGDAIIRGYPGELRQVLSNLLRNALDAVGQSGEIIIREQACTHARTGQAGVRITIADSGHGMNREVRKRLFEPFFSTKPATGTGLGLWVSKQIIDKHRGSIHARSSTHPRHHGTVFSIFLPADGPIARTDAT</sequence>
<dbReference type="GO" id="GO:0005524">
    <property type="term" value="F:ATP binding"/>
    <property type="evidence" value="ECO:0007669"/>
    <property type="project" value="UniProtKB-KW"/>
</dbReference>
<dbReference type="GO" id="GO:0000155">
    <property type="term" value="F:phosphorelay sensor kinase activity"/>
    <property type="evidence" value="ECO:0007669"/>
    <property type="project" value="InterPro"/>
</dbReference>
<dbReference type="SUPFAM" id="SSF55874">
    <property type="entry name" value="ATPase domain of HSP90 chaperone/DNA topoisomerase II/histidine kinase"/>
    <property type="match status" value="2"/>
</dbReference>
<dbReference type="EMBL" id="CP093313">
    <property type="protein sequence ID" value="UWZ82381.1"/>
    <property type="molecule type" value="Genomic_DNA"/>
</dbReference>
<dbReference type="CDD" id="cd00082">
    <property type="entry name" value="HisKA"/>
    <property type="match status" value="2"/>
</dbReference>
<dbReference type="InterPro" id="IPR003594">
    <property type="entry name" value="HATPase_dom"/>
</dbReference>
<dbReference type="InterPro" id="IPR013656">
    <property type="entry name" value="PAS_4"/>
</dbReference>
<keyword evidence="3 6" id="KW-0597">Phosphoprotein</keyword>
<dbReference type="Gene3D" id="1.10.287.130">
    <property type="match status" value="2"/>
</dbReference>
<comment type="catalytic activity">
    <reaction evidence="1">
        <text>ATP + protein L-histidine = ADP + protein N-phospho-L-histidine.</text>
        <dbReference type="EC" id="2.7.13.3"/>
    </reaction>
</comment>
<feature type="domain" description="Histidine kinase" evidence="7">
    <location>
        <begin position="338"/>
        <end position="554"/>
    </location>
</feature>
<dbReference type="InterPro" id="IPR001789">
    <property type="entry name" value="Sig_transdc_resp-reg_receiver"/>
</dbReference>
<feature type="domain" description="Response regulatory" evidence="8">
    <location>
        <begin position="618"/>
        <end position="733"/>
    </location>
</feature>
<dbReference type="PRINTS" id="PR00344">
    <property type="entry name" value="BCTRLSENSOR"/>
</dbReference>
<feature type="domain" description="PAS" evidence="9">
    <location>
        <begin position="749"/>
        <end position="785"/>
    </location>
</feature>
<dbReference type="SMART" id="SM00388">
    <property type="entry name" value="HisKA"/>
    <property type="match status" value="2"/>
</dbReference>
<dbReference type="PROSITE" id="PS50112">
    <property type="entry name" value="PAS"/>
    <property type="match status" value="1"/>
</dbReference>
<dbReference type="SMART" id="SM00387">
    <property type="entry name" value="HATPase_c"/>
    <property type="match status" value="2"/>
</dbReference>
<dbReference type="InterPro" id="IPR004358">
    <property type="entry name" value="Sig_transdc_His_kin-like_C"/>
</dbReference>
<dbReference type="Pfam" id="PF02518">
    <property type="entry name" value="HATPase_c"/>
    <property type="match status" value="2"/>
</dbReference>
<dbReference type="SUPFAM" id="SSF47384">
    <property type="entry name" value="Homodimeric domain of signal transducing histidine kinase"/>
    <property type="match status" value="2"/>
</dbReference>
<gene>
    <name evidence="10" type="ORF">MOP44_17600</name>
</gene>
<dbReference type="KEGG" id="orp:MOP44_17600"/>
<evidence type="ECO:0000259" key="7">
    <source>
        <dbReference type="PROSITE" id="PS50109"/>
    </source>
</evidence>
<dbReference type="PROSITE" id="PS50110">
    <property type="entry name" value="RESPONSE_REGULATORY"/>
    <property type="match status" value="1"/>
</dbReference>
<dbReference type="Pfam" id="PF00512">
    <property type="entry name" value="HisKA"/>
    <property type="match status" value="2"/>
</dbReference>
<evidence type="ECO:0000256" key="3">
    <source>
        <dbReference type="ARBA" id="ARBA00022553"/>
    </source>
</evidence>
<dbReference type="PANTHER" id="PTHR43547:SF2">
    <property type="entry name" value="HYBRID SIGNAL TRANSDUCTION HISTIDINE KINASE C"/>
    <property type="match status" value="1"/>
</dbReference>
<name>A0A9J7BMF7_9BACT</name>
<evidence type="ECO:0000256" key="4">
    <source>
        <dbReference type="ARBA" id="ARBA00022679"/>
    </source>
</evidence>
<dbReference type="FunFam" id="1.10.287.130:FF:000045">
    <property type="entry name" value="Two-component system sensor histidine kinase/response regulator"/>
    <property type="match status" value="1"/>
</dbReference>